<keyword evidence="4" id="KW-1185">Reference proteome</keyword>
<dbReference type="Ensembl" id="ENSPKIT00000034341.1">
    <property type="protein sequence ID" value="ENSPKIP00000010216.1"/>
    <property type="gene ID" value="ENSPKIG00000025019.1"/>
</dbReference>
<dbReference type="PANTHER" id="PTHR47276">
    <property type="entry name" value="ANKYRIN REPEAT DOMAIN-CONTAINING PROTEIN 22"/>
    <property type="match status" value="1"/>
</dbReference>
<reference evidence="3" key="2">
    <citation type="submission" date="2025-09" db="UniProtKB">
        <authorList>
            <consortium name="Ensembl"/>
        </authorList>
    </citation>
    <scope>IDENTIFICATION</scope>
</reference>
<dbReference type="SUPFAM" id="SSF48403">
    <property type="entry name" value="Ankyrin repeat"/>
    <property type="match status" value="1"/>
</dbReference>
<dbReference type="Pfam" id="PF12796">
    <property type="entry name" value="Ank_2"/>
    <property type="match status" value="1"/>
</dbReference>
<feature type="repeat" description="ANK" evidence="1">
    <location>
        <begin position="134"/>
        <end position="166"/>
    </location>
</feature>
<sequence>MGVLYSEPMCQAAYEDDIRRVALLMNADPRNLNVQDDLFGDTPIIAACKRGNVMTVKYLLDQNADVEIRNKKQRTCLHYAARYTFSFLDYLIIVILMPVILIGYLIMMEKRNKNATLMKLILNTNVDINGVDCKGNTGLHYACQRKSDRLIPLLLQKNADPSIRNQVSSSVFFPSKVQYRNPMFVNVHCHQINFLSG</sequence>
<name>A0A3B3QXQ1_9TELE</name>
<reference evidence="3" key="1">
    <citation type="submission" date="2025-08" db="UniProtKB">
        <authorList>
            <consortium name="Ensembl"/>
        </authorList>
    </citation>
    <scope>IDENTIFICATION</scope>
</reference>
<dbReference type="Gene3D" id="1.25.40.20">
    <property type="entry name" value="Ankyrin repeat-containing domain"/>
    <property type="match status" value="1"/>
</dbReference>
<dbReference type="PROSITE" id="PS50088">
    <property type="entry name" value="ANK_REPEAT"/>
    <property type="match status" value="2"/>
</dbReference>
<dbReference type="PANTHER" id="PTHR47276:SF1">
    <property type="entry name" value="ANKYRIN REPEAT DOMAIN-CONTAINING PROTEIN 22"/>
    <property type="match status" value="1"/>
</dbReference>
<accession>A0A3B3QXQ1</accession>
<dbReference type="Pfam" id="PF00023">
    <property type="entry name" value="Ank"/>
    <property type="match status" value="1"/>
</dbReference>
<dbReference type="InterPro" id="IPR042802">
    <property type="entry name" value="ANR22"/>
</dbReference>
<dbReference type="AlphaFoldDB" id="A0A3B3QXQ1"/>
<evidence type="ECO:0000313" key="4">
    <source>
        <dbReference type="Proteomes" id="UP000261540"/>
    </source>
</evidence>
<proteinExistence type="predicted"/>
<keyword evidence="2" id="KW-0812">Transmembrane</keyword>
<feature type="repeat" description="ANK" evidence="1">
    <location>
        <begin position="39"/>
        <end position="71"/>
    </location>
</feature>
<evidence type="ECO:0000313" key="3">
    <source>
        <dbReference type="Ensembl" id="ENSPKIP00000010216.1"/>
    </source>
</evidence>
<evidence type="ECO:0000256" key="2">
    <source>
        <dbReference type="SAM" id="Phobius"/>
    </source>
</evidence>
<feature type="transmembrane region" description="Helical" evidence="2">
    <location>
        <begin position="87"/>
        <end position="107"/>
    </location>
</feature>
<dbReference type="Proteomes" id="UP000261540">
    <property type="component" value="Unplaced"/>
</dbReference>
<dbReference type="SMART" id="SM00248">
    <property type="entry name" value="ANK"/>
    <property type="match status" value="4"/>
</dbReference>
<keyword evidence="1" id="KW-0040">ANK repeat</keyword>
<dbReference type="InterPro" id="IPR002110">
    <property type="entry name" value="Ankyrin_rpt"/>
</dbReference>
<dbReference type="InterPro" id="IPR036770">
    <property type="entry name" value="Ankyrin_rpt-contain_sf"/>
</dbReference>
<keyword evidence="2" id="KW-1133">Transmembrane helix</keyword>
<evidence type="ECO:0000256" key="1">
    <source>
        <dbReference type="PROSITE-ProRule" id="PRU00023"/>
    </source>
</evidence>
<dbReference type="PROSITE" id="PS50297">
    <property type="entry name" value="ANK_REP_REGION"/>
    <property type="match status" value="2"/>
</dbReference>
<protein>
    <submittedName>
        <fullName evidence="3">Ankyrin repeat domain 22</fullName>
    </submittedName>
</protein>
<dbReference type="GeneTree" id="ENSGT00390000009005"/>
<dbReference type="STRING" id="1676925.ENSPKIP00000010216"/>
<keyword evidence="2" id="KW-0472">Membrane</keyword>
<organism evidence="3 4">
    <name type="scientific">Paramormyrops kingsleyae</name>
    <dbReference type="NCBI Taxonomy" id="1676925"/>
    <lineage>
        <taxon>Eukaryota</taxon>
        <taxon>Metazoa</taxon>
        <taxon>Chordata</taxon>
        <taxon>Craniata</taxon>
        <taxon>Vertebrata</taxon>
        <taxon>Euteleostomi</taxon>
        <taxon>Actinopterygii</taxon>
        <taxon>Neopterygii</taxon>
        <taxon>Teleostei</taxon>
        <taxon>Osteoglossocephala</taxon>
        <taxon>Osteoglossomorpha</taxon>
        <taxon>Osteoglossiformes</taxon>
        <taxon>Mormyridae</taxon>
        <taxon>Paramormyrops</taxon>
    </lineage>
</organism>